<dbReference type="InterPro" id="IPR043128">
    <property type="entry name" value="Rev_trsase/Diguanyl_cyclase"/>
</dbReference>
<dbReference type="Gene3D" id="3.30.70.270">
    <property type="match status" value="1"/>
</dbReference>
<name>A0A9Q3KNM2_9BASI</name>
<proteinExistence type="predicted"/>
<dbReference type="InterPro" id="IPR053134">
    <property type="entry name" value="RNA-dir_DNA_polymerase"/>
</dbReference>
<reference evidence="1" key="1">
    <citation type="submission" date="2021-03" db="EMBL/GenBank/DDBJ databases">
        <title>Draft genome sequence of rust myrtle Austropuccinia psidii MF-1, a brazilian biotype.</title>
        <authorList>
            <person name="Quecine M.C."/>
            <person name="Pachon D.M.R."/>
            <person name="Bonatelli M.L."/>
            <person name="Correr F.H."/>
            <person name="Franceschini L.M."/>
            <person name="Leite T.F."/>
            <person name="Margarido G.R.A."/>
            <person name="Almeida C.A."/>
            <person name="Ferrarezi J.A."/>
            <person name="Labate C.A."/>
        </authorList>
    </citation>
    <scope>NUCLEOTIDE SEQUENCE</scope>
    <source>
        <strain evidence="1">MF-1</strain>
    </source>
</reference>
<organism evidence="1 2">
    <name type="scientific">Austropuccinia psidii MF-1</name>
    <dbReference type="NCBI Taxonomy" id="1389203"/>
    <lineage>
        <taxon>Eukaryota</taxon>
        <taxon>Fungi</taxon>
        <taxon>Dikarya</taxon>
        <taxon>Basidiomycota</taxon>
        <taxon>Pucciniomycotina</taxon>
        <taxon>Pucciniomycetes</taxon>
        <taxon>Pucciniales</taxon>
        <taxon>Sphaerophragmiaceae</taxon>
        <taxon>Austropuccinia</taxon>
    </lineage>
</organism>
<dbReference type="EMBL" id="AVOT02115047">
    <property type="protein sequence ID" value="MBW0583406.1"/>
    <property type="molecule type" value="Genomic_DNA"/>
</dbReference>
<dbReference type="PANTHER" id="PTHR24559">
    <property type="entry name" value="TRANSPOSON TY3-I GAG-POL POLYPROTEIN"/>
    <property type="match status" value="1"/>
</dbReference>
<sequence>MANSVQTSPVKKSQFYQNNEENRAAFAIYEEPLEKIRGHDIDLHLDVERPYPLMLRRLPYPESLENRKEIEKHINELLHMDVSKKIGHNEIVEITTPFLITWHDSNSTFYGGFRSLNNYKKCDRYPIPIIPHSLAKLAKAKYITKMDCMKGVCQNGVKPSSMKLVRILYHMGIYKYTRMPF</sequence>
<dbReference type="PANTHER" id="PTHR24559:SF444">
    <property type="entry name" value="REVERSE TRANSCRIPTASE DOMAIN-CONTAINING PROTEIN"/>
    <property type="match status" value="1"/>
</dbReference>
<evidence type="ECO:0000313" key="2">
    <source>
        <dbReference type="Proteomes" id="UP000765509"/>
    </source>
</evidence>
<gene>
    <name evidence="1" type="ORF">O181_123121</name>
</gene>
<dbReference type="Proteomes" id="UP000765509">
    <property type="component" value="Unassembled WGS sequence"/>
</dbReference>
<comment type="caution">
    <text evidence="1">The sequence shown here is derived from an EMBL/GenBank/DDBJ whole genome shotgun (WGS) entry which is preliminary data.</text>
</comment>
<dbReference type="SUPFAM" id="SSF56672">
    <property type="entry name" value="DNA/RNA polymerases"/>
    <property type="match status" value="1"/>
</dbReference>
<protein>
    <submittedName>
        <fullName evidence="1">Uncharacterized protein</fullName>
    </submittedName>
</protein>
<dbReference type="InterPro" id="IPR043502">
    <property type="entry name" value="DNA/RNA_pol_sf"/>
</dbReference>
<dbReference type="Gene3D" id="3.10.10.10">
    <property type="entry name" value="HIV Type 1 Reverse Transcriptase, subunit A, domain 1"/>
    <property type="match status" value="1"/>
</dbReference>
<keyword evidence="2" id="KW-1185">Reference proteome</keyword>
<accession>A0A9Q3KNM2</accession>
<evidence type="ECO:0000313" key="1">
    <source>
        <dbReference type="EMBL" id="MBW0583406.1"/>
    </source>
</evidence>
<dbReference type="AlphaFoldDB" id="A0A9Q3KNM2"/>